<organism evidence="3 4">
    <name type="scientific">Agromyces agglutinans</name>
    <dbReference type="NCBI Taxonomy" id="2662258"/>
    <lineage>
        <taxon>Bacteria</taxon>
        <taxon>Bacillati</taxon>
        <taxon>Actinomycetota</taxon>
        <taxon>Actinomycetes</taxon>
        <taxon>Micrococcales</taxon>
        <taxon>Microbacteriaceae</taxon>
        <taxon>Agromyces</taxon>
    </lineage>
</organism>
<proteinExistence type="predicted"/>
<name>A0A6I2F258_9MICO</name>
<dbReference type="InterPro" id="IPR025295">
    <property type="entry name" value="eCIS_core_dom"/>
</dbReference>
<gene>
    <name evidence="3" type="ORF">GE115_06780</name>
</gene>
<dbReference type="AlphaFoldDB" id="A0A6I2F258"/>
<accession>A0A6I2F258</accession>
<evidence type="ECO:0000256" key="1">
    <source>
        <dbReference type="SAM" id="MobiDB-lite"/>
    </source>
</evidence>
<keyword evidence="4" id="KW-1185">Reference proteome</keyword>
<feature type="region of interest" description="Disordered" evidence="1">
    <location>
        <begin position="1"/>
        <end position="31"/>
    </location>
</feature>
<dbReference type="Proteomes" id="UP000431080">
    <property type="component" value="Unassembled WGS sequence"/>
</dbReference>
<evidence type="ECO:0000259" key="2">
    <source>
        <dbReference type="Pfam" id="PF13699"/>
    </source>
</evidence>
<feature type="compositionally biased region" description="Acidic residues" evidence="1">
    <location>
        <begin position="232"/>
        <end position="244"/>
    </location>
</feature>
<reference evidence="3 4" key="1">
    <citation type="submission" date="2019-10" db="EMBL/GenBank/DDBJ databases">
        <authorList>
            <person name="Nie G."/>
            <person name="Ming H."/>
            <person name="Yi B."/>
        </authorList>
    </citation>
    <scope>NUCLEOTIDE SEQUENCE [LARGE SCALE GENOMIC DNA]</scope>
    <source>
        <strain evidence="3 4">CFH 90414</strain>
    </source>
</reference>
<feature type="region of interest" description="Disordered" evidence="1">
    <location>
        <begin position="59"/>
        <end position="87"/>
    </location>
</feature>
<protein>
    <submittedName>
        <fullName evidence="3">DUF4157 domain-containing protein</fullName>
    </submittedName>
</protein>
<feature type="domain" description="eCIS core" evidence="2">
    <location>
        <begin position="81"/>
        <end position="158"/>
    </location>
</feature>
<sequence length="244" mass="25531">MRIHDEEHGVDVAAHDRSGRQSEPSLAGLAGHRMDVLGRDSLLRLQREAGNGAVSGLVAEQEAEPQRSPVLDVVQSGGGSPLEGGVREDMESRLGADFSDVRVHTGADAHTSAQSVGAHAYTVGSNVVFQRDAYDPSSTAGRTTLAHELTHVMQQRSGPVDGSPAGGGVSVSDPGDRFETAAAENATRVMSEPAPVQRETDASAASSAASVQREGEEEEEPVQGLFVQREEAAEEAEEEQAEGA</sequence>
<feature type="region of interest" description="Disordered" evidence="1">
    <location>
        <begin position="156"/>
        <end position="244"/>
    </location>
</feature>
<comment type="caution">
    <text evidence="3">The sequence shown here is derived from an EMBL/GenBank/DDBJ whole genome shotgun (WGS) entry which is preliminary data.</text>
</comment>
<dbReference type="EMBL" id="WJIF01000003">
    <property type="protein sequence ID" value="MRG59575.1"/>
    <property type="molecule type" value="Genomic_DNA"/>
</dbReference>
<feature type="compositionally biased region" description="Basic and acidic residues" evidence="1">
    <location>
        <begin position="1"/>
        <end position="20"/>
    </location>
</feature>
<dbReference type="RefSeq" id="WP_153684046.1">
    <property type="nucleotide sequence ID" value="NZ_WJIF01000003.1"/>
</dbReference>
<evidence type="ECO:0000313" key="3">
    <source>
        <dbReference type="EMBL" id="MRG59575.1"/>
    </source>
</evidence>
<evidence type="ECO:0000313" key="4">
    <source>
        <dbReference type="Proteomes" id="UP000431080"/>
    </source>
</evidence>
<dbReference type="Pfam" id="PF13699">
    <property type="entry name" value="eCIS_core"/>
    <property type="match status" value="1"/>
</dbReference>